<dbReference type="PANTHER" id="PTHR46193:SF21">
    <property type="entry name" value="SLL1138 PROTEIN"/>
    <property type="match status" value="1"/>
</dbReference>
<evidence type="ECO:0000256" key="1">
    <source>
        <dbReference type="ARBA" id="ARBA00001946"/>
    </source>
</evidence>
<keyword evidence="5" id="KW-0413">Isomerase</keyword>
<dbReference type="EMBL" id="OUNR01000022">
    <property type="protein sequence ID" value="SPP66805.1"/>
    <property type="molecule type" value="Genomic_DNA"/>
</dbReference>
<dbReference type="AlphaFoldDB" id="A0A330LAE0"/>
<dbReference type="Gene3D" id="1.10.150.240">
    <property type="entry name" value="Putative phosphatase, domain 2"/>
    <property type="match status" value="1"/>
</dbReference>
<organism evidence="5 6">
    <name type="scientific">Nitrospira lenta</name>
    <dbReference type="NCBI Taxonomy" id="1436998"/>
    <lineage>
        <taxon>Bacteria</taxon>
        <taxon>Pseudomonadati</taxon>
        <taxon>Nitrospirota</taxon>
        <taxon>Nitrospiria</taxon>
        <taxon>Nitrospirales</taxon>
        <taxon>Nitrospiraceae</taxon>
        <taxon>Nitrospira</taxon>
    </lineage>
</organism>
<reference evidence="6" key="1">
    <citation type="submission" date="2018-04" db="EMBL/GenBank/DDBJ databases">
        <authorList>
            <person name="Lucker S."/>
            <person name="Sakoula D."/>
        </authorList>
    </citation>
    <scope>NUCLEOTIDE SEQUENCE [LARGE SCALE GENOMIC DNA]</scope>
</reference>
<dbReference type="FunCoup" id="A0A330LAE0">
    <property type="interactions" value="390"/>
</dbReference>
<dbReference type="InterPro" id="IPR023198">
    <property type="entry name" value="PGP-like_dom2"/>
</dbReference>
<dbReference type="InterPro" id="IPR051600">
    <property type="entry name" value="Beta-PGM-like"/>
</dbReference>
<evidence type="ECO:0000256" key="2">
    <source>
        <dbReference type="ARBA" id="ARBA00006171"/>
    </source>
</evidence>
<dbReference type="EC" id="5.4.2.6" evidence="5"/>
<comment type="cofactor">
    <cofactor evidence="1">
        <name>Mg(2+)</name>
        <dbReference type="ChEBI" id="CHEBI:18420"/>
    </cofactor>
</comment>
<evidence type="ECO:0000256" key="3">
    <source>
        <dbReference type="ARBA" id="ARBA00022723"/>
    </source>
</evidence>
<evidence type="ECO:0000313" key="6">
    <source>
        <dbReference type="Proteomes" id="UP000248168"/>
    </source>
</evidence>
<dbReference type="InterPro" id="IPR041492">
    <property type="entry name" value="HAD_2"/>
</dbReference>
<keyword evidence="4" id="KW-0460">Magnesium</keyword>
<evidence type="ECO:0000313" key="5">
    <source>
        <dbReference type="EMBL" id="SPP66805.1"/>
    </source>
</evidence>
<protein>
    <submittedName>
        <fullName evidence="5">Putative Beta-phosphoglucomutase</fullName>
        <ecNumber evidence="5">5.4.2.6</ecNumber>
    </submittedName>
</protein>
<accession>A0A330LAE0</accession>
<keyword evidence="6" id="KW-1185">Reference proteome</keyword>
<dbReference type="PANTHER" id="PTHR46193">
    <property type="entry name" value="6-PHOSPHOGLUCONATE PHOSPHATASE"/>
    <property type="match status" value="1"/>
</dbReference>
<dbReference type="InterPro" id="IPR023214">
    <property type="entry name" value="HAD_sf"/>
</dbReference>
<dbReference type="InterPro" id="IPR036412">
    <property type="entry name" value="HAD-like_sf"/>
</dbReference>
<dbReference type="InterPro" id="IPR006439">
    <property type="entry name" value="HAD-SF_hydro_IA"/>
</dbReference>
<dbReference type="SFLD" id="SFLDG01129">
    <property type="entry name" value="C1.5:_HAD__Beta-PGM__Phosphata"/>
    <property type="match status" value="1"/>
</dbReference>
<dbReference type="Gene3D" id="3.40.50.1000">
    <property type="entry name" value="HAD superfamily/HAD-like"/>
    <property type="match status" value="1"/>
</dbReference>
<comment type="similarity">
    <text evidence="2">Belongs to the HAD-like hydrolase superfamily. CbbY/CbbZ/Gph/YieH family.</text>
</comment>
<dbReference type="Pfam" id="PF13419">
    <property type="entry name" value="HAD_2"/>
    <property type="match status" value="1"/>
</dbReference>
<gene>
    <name evidence="5" type="ORF">NITLEN_90060</name>
</gene>
<dbReference type="SUPFAM" id="SSF56784">
    <property type="entry name" value="HAD-like"/>
    <property type="match status" value="1"/>
</dbReference>
<dbReference type="OrthoDB" id="9797743at2"/>
<dbReference type="Proteomes" id="UP000248168">
    <property type="component" value="Unassembled WGS sequence"/>
</dbReference>
<dbReference type="NCBIfam" id="TIGR01509">
    <property type="entry name" value="HAD-SF-IA-v3"/>
    <property type="match status" value="1"/>
</dbReference>
<keyword evidence="3" id="KW-0479">Metal-binding</keyword>
<dbReference type="RefSeq" id="WP_121990922.1">
    <property type="nucleotide sequence ID" value="NZ_OUNR01000022.1"/>
</dbReference>
<dbReference type="InParanoid" id="A0A330LAE0"/>
<dbReference type="SFLD" id="SFLDS00003">
    <property type="entry name" value="Haloacid_Dehalogenase"/>
    <property type="match status" value="1"/>
</dbReference>
<name>A0A330LAE0_9BACT</name>
<proteinExistence type="inferred from homology"/>
<dbReference type="GO" id="GO:0046872">
    <property type="term" value="F:metal ion binding"/>
    <property type="evidence" value="ECO:0007669"/>
    <property type="project" value="UniProtKB-KW"/>
</dbReference>
<dbReference type="GO" id="GO:0008801">
    <property type="term" value="F:beta-phosphoglucomutase activity"/>
    <property type="evidence" value="ECO:0007669"/>
    <property type="project" value="UniProtKB-EC"/>
</dbReference>
<sequence length="232" mass="25332">MQTLRAILFDFDGVIANTEPLHFAGLRRTLADINIILTESDYYANYLGFDDRGCFLAALQANQRPITPAILHDLMTKKAVAYLASVRDHLVIFPGVREFVEQAAARYPLAIASGALRPEIELILEQAGLRKAFLHITSAEDVSRGKPDPQPFQYALAGLTRLHPDLGLDAASCLVIEDSLPGIRSAKSAGMKVLAVANTHTTQDLHEAHAITHSLADTGLDDLRTRLWPAVS</sequence>
<evidence type="ECO:0000256" key="4">
    <source>
        <dbReference type="ARBA" id="ARBA00022842"/>
    </source>
</evidence>